<dbReference type="Proteomes" id="UP000319828">
    <property type="component" value="Unassembled WGS sequence"/>
</dbReference>
<evidence type="ECO:0000313" key="2">
    <source>
        <dbReference type="Proteomes" id="UP000319828"/>
    </source>
</evidence>
<dbReference type="RefSeq" id="WP_144229649.1">
    <property type="nucleotide sequence ID" value="NZ_CANNCB010000028.1"/>
</dbReference>
<evidence type="ECO:0000313" key="1">
    <source>
        <dbReference type="EMBL" id="TVO39922.1"/>
    </source>
</evidence>
<proteinExistence type="predicted"/>
<dbReference type="AlphaFoldDB" id="A0A557PH13"/>
<dbReference type="EMBL" id="VMKJ01000001">
    <property type="protein sequence ID" value="TVO39922.1"/>
    <property type="molecule type" value="Genomic_DNA"/>
</dbReference>
<sequence>MPQNMTSNISDTTIKVSVQIHEDHLPTYSTVDKSNQGQQYEWHLFTKKRLSDGSIQETPNGWSIRLNKIEPKLVSLSVTFTEQGDTETFLFEKTPSNKLQCQHFPFNKNIVQTPMICISKIIN</sequence>
<reference evidence="1 2" key="1">
    <citation type="submission" date="2019-07" db="EMBL/GenBank/DDBJ databases">
        <title>The draft genome sequence of Vibrio algivorus M1486.</title>
        <authorList>
            <person name="Meng X."/>
        </authorList>
    </citation>
    <scope>NUCLEOTIDE SEQUENCE [LARGE SCALE GENOMIC DNA]</scope>
    <source>
        <strain evidence="1 2">M1486</strain>
    </source>
</reference>
<accession>A0A557PH13</accession>
<protein>
    <submittedName>
        <fullName evidence="1">Uncharacterized protein</fullName>
    </submittedName>
</protein>
<organism evidence="1 2">
    <name type="scientific">Vibrio algivorus</name>
    <dbReference type="NCBI Taxonomy" id="1667024"/>
    <lineage>
        <taxon>Bacteria</taxon>
        <taxon>Pseudomonadati</taxon>
        <taxon>Pseudomonadota</taxon>
        <taxon>Gammaproteobacteria</taxon>
        <taxon>Vibrionales</taxon>
        <taxon>Vibrionaceae</taxon>
        <taxon>Vibrio</taxon>
    </lineage>
</organism>
<comment type="caution">
    <text evidence="1">The sequence shown here is derived from an EMBL/GenBank/DDBJ whole genome shotgun (WGS) entry which is preliminary data.</text>
</comment>
<gene>
    <name evidence="1" type="ORF">FOF44_00185</name>
</gene>
<name>A0A557PH13_9VIBR</name>
<dbReference type="OrthoDB" id="9970817at2"/>